<protein>
    <submittedName>
        <fullName evidence="1">Uncharacterized protein</fullName>
    </submittedName>
</protein>
<dbReference type="RefSeq" id="WP_208178415.1">
    <property type="nucleotide sequence ID" value="NZ_JAGETZ010000019.1"/>
</dbReference>
<reference evidence="1 2" key="1">
    <citation type="submission" date="2021-03" db="EMBL/GenBank/DDBJ databases">
        <authorList>
            <person name="Kim M.K."/>
        </authorList>
    </citation>
    <scope>NUCLEOTIDE SEQUENCE [LARGE SCALE GENOMIC DNA]</scope>
    <source>
        <strain evidence="1 2">BT442</strain>
    </source>
</reference>
<dbReference type="Proteomes" id="UP000664369">
    <property type="component" value="Unassembled WGS sequence"/>
</dbReference>
<accession>A0ABS3QNU4</accession>
<gene>
    <name evidence="1" type="ORF">J4E00_26695</name>
</gene>
<keyword evidence="2" id="KW-1185">Reference proteome</keyword>
<sequence>MRIKPFHSPLRGIGLATVWHDHARCPIAQSIAPADQLPGKGLNLPRCPYCAMLDRWPTPPPPVEEGP</sequence>
<evidence type="ECO:0000313" key="1">
    <source>
        <dbReference type="EMBL" id="MBO2012678.1"/>
    </source>
</evidence>
<proteinExistence type="predicted"/>
<comment type="caution">
    <text evidence="1">The sequence shown here is derived from an EMBL/GenBank/DDBJ whole genome shotgun (WGS) entry which is preliminary data.</text>
</comment>
<evidence type="ECO:0000313" key="2">
    <source>
        <dbReference type="Proteomes" id="UP000664369"/>
    </source>
</evidence>
<name>A0ABS3QNU4_9BACT</name>
<dbReference type="EMBL" id="JAGETZ010000019">
    <property type="protein sequence ID" value="MBO2012678.1"/>
    <property type="molecule type" value="Genomic_DNA"/>
</dbReference>
<organism evidence="1 2">
    <name type="scientific">Hymenobacter negativus</name>
    <dbReference type="NCBI Taxonomy" id="2795026"/>
    <lineage>
        <taxon>Bacteria</taxon>
        <taxon>Pseudomonadati</taxon>
        <taxon>Bacteroidota</taxon>
        <taxon>Cytophagia</taxon>
        <taxon>Cytophagales</taxon>
        <taxon>Hymenobacteraceae</taxon>
        <taxon>Hymenobacter</taxon>
    </lineage>
</organism>